<feature type="transmembrane region" description="Helical" evidence="1">
    <location>
        <begin position="107"/>
        <end position="127"/>
    </location>
</feature>
<keyword evidence="1" id="KW-0812">Transmembrane</keyword>
<evidence type="ECO:0000313" key="3">
    <source>
        <dbReference type="Proteomes" id="UP000184532"/>
    </source>
</evidence>
<dbReference type="OrthoDB" id="822156at2"/>
<evidence type="ECO:0000313" key="2">
    <source>
        <dbReference type="EMBL" id="SHG71868.1"/>
    </source>
</evidence>
<keyword evidence="1" id="KW-0472">Membrane</keyword>
<feature type="transmembrane region" description="Helical" evidence="1">
    <location>
        <begin position="74"/>
        <end position="95"/>
    </location>
</feature>
<dbReference type="EMBL" id="FQWL01000003">
    <property type="protein sequence ID" value="SHG71868.1"/>
    <property type="molecule type" value="Genomic_DNA"/>
</dbReference>
<gene>
    <name evidence="2" type="ORF">SAMN04488116_2243</name>
</gene>
<feature type="transmembrane region" description="Helical" evidence="1">
    <location>
        <begin position="39"/>
        <end position="62"/>
    </location>
</feature>
<feature type="transmembrane region" description="Helical" evidence="1">
    <location>
        <begin position="7"/>
        <end position="27"/>
    </location>
</feature>
<keyword evidence="3" id="KW-1185">Reference proteome</keyword>
<proteinExistence type="predicted"/>
<protein>
    <submittedName>
        <fullName evidence="2">Uncharacterized protein</fullName>
    </submittedName>
</protein>
<keyword evidence="1" id="KW-1133">Transmembrane helix</keyword>
<dbReference type="Proteomes" id="UP000184532">
    <property type="component" value="Unassembled WGS sequence"/>
</dbReference>
<reference evidence="3" key="1">
    <citation type="submission" date="2016-11" db="EMBL/GenBank/DDBJ databases">
        <authorList>
            <person name="Varghese N."/>
            <person name="Submissions S."/>
        </authorList>
    </citation>
    <scope>NUCLEOTIDE SEQUENCE [LARGE SCALE GENOMIC DNA]</scope>
    <source>
        <strain evidence="3">DSM 22638</strain>
    </source>
</reference>
<dbReference type="STRING" id="570519.SAMN04488116_2243"/>
<evidence type="ECO:0000256" key="1">
    <source>
        <dbReference type="SAM" id="Phobius"/>
    </source>
</evidence>
<accession>A0A1M5M3N7</accession>
<name>A0A1M5M3N7_9FLAO</name>
<dbReference type="AlphaFoldDB" id="A0A1M5M3N7"/>
<dbReference type="RefSeq" id="WP_073179532.1">
    <property type="nucleotide sequence ID" value="NZ_FQWL01000003.1"/>
</dbReference>
<sequence length="234" mass="27342">MERTYKYLPWFFVLILILAPIGFQKYLNRLALMEKQHFYVHFHAVLMTLWCGILIAQPILILQGKRKAHQWIGRCSYGLVPILLISMFMMLYHSLLVDERITLTDESMQQLFFPFTQIFIFGLFYLIAMKNARKPRIHMRYVIVSSVSLLGPTIGRIDFEAFGLPGLDWDLLVMEAFLLGFLLWDRLRLAEIKPYVQGLLSFALVHTLLSTGFQETVAWQTIGAQLSKFLVWVF</sequence>
<organism evidence="2 3">
    <name type="scientific">Flagellimonas flava</name>
    <dbReference type="NCBI Taxonomy" id="570519"/>
    <lineage>
        <taxon>Bacteria</taxon>
        <taxon>Pseudomonadati</taxon>
        <taxon>Bacteroidota</taxon>
        <taxon>Flavobacteriia</taxon>
        <taxon>Flavobacteriales</taxon>
        <taxon>Flavobacteriaceae</taxon>
        <taxon>Flagellimonas</taxon>
    </lineage>
</organism>